<reference evidence="5 6" key="1">
    <citation type="journal article" date="2014" name="Nat. Commun.">
        <title>Molecular traces of alternative social organization in a termite genome.</title>
        <authorList>
            <person name="Terrapon N."/>
            <person name="Li C."/>
            <person name="Robertson H.M."/>
            <person name="Ji L."/>
            <person name="Meng X."/>
            <person name="Booth W."/>
            <person name="Chen Z."/>
            <person name="Childers C.P."/>
            <person name="Glastad K.M."/>
            <person name="Gokhale K."/>
            <person name="Gowin J."/>
            <person name="Gronenberg W."/>
            <person name="Hermansen R.A."/>
            <person name="Hu H."/>
            <person name="Hunt B.G."/>
            <person name="Huylmans A.K."/>
            <person name="Khalil S.M."/>
            <person name="Mitchell R.D."/>
            <person name="Munoz-Torres M.C."/>
            <person name="Mustard J.A."/>
            <person name="Pan H."/>
            <person name="Reese J.T."/>
            <person name="Scharf M.E."/>
            <person name="Sun F."/>
            <person name="Vogel H."/>
            <person name="Xiao J."/>
            <person name="Yang W."/>
            <person name="Yang Z."/>
            <person name="Yang Z."/>
            <person name="Zhou J."/>
            <person name="Zhu J."/>
            <person name="Brent C.S."/>
            <person name="Elsik C.G."/>
            <person name="Goodisman M.A."/>
            <person name="Liberles D.A."/>
            <person name="Roe R.M."/>
            <person name="Vargo E.L."/>
            <person name="Vilcinskas A."/>
            <person name="Wang J."/>
            <person name="Bornberg-Bauer E."/>
            <person name="Korb J."/>
            <person name="Zhang G."/>
            <person name="Liebig J."/>
        </authorList>
    </citation>
    <scope>NUCLEOTIDE SEQUENCE [LARGE SCALE GENOMIC DNA]</scope>
    <source>
        <tissue evidence="5">Whole organism</tissue>
    </source>
</reference>
<dbReference type="Gene3D" id="3.50.50.60">
    <property type="entry name" value="FAD/NAD(P)-binding domain"/>
    <property type="match status" value="2"/>
</dbReference>
<dbReference type="InParanoid" id="A0A067QSE9"/>
<proteinExistence type="inferred from homology"/>
<keyword evidence="6" id="KW-1185">Reference proteome</keyword>
<dbReference type="PANTHER" id="PTHR11552:SF158">
    <property type="entry name" value="GH23626P-RELATED"/>
    <property type="match status" value="1"/>
</dbReference>
<protein>
    <submittedName>
        <fullName evidence="5">Glucose dehydrogenase [acceptor]</fullName>
    </submittedName>
</protein>
<dbReference type="SUPFAM" id="SSF54373">
    <property type="entry name" value="FAD-linked reductases, C-terminal domain"/>
    <property type="match status" value="2"/>
</dbReference>
<dbReference type="eggNOG" id="KOG1238">
    <property type="taxonomic scope" value="Eukaryota"/>
</dbReference>
<comment type="similarity">
    <text evidence="1 2">Belongs to the GMC oxidoreductase family.</text>
</comment>
<feature type="domain" description="Glucose-methanol-choline oxidoreductase N-terminal" evidence="4">
    <location>
        <begin position="262"/>
        <end position="276"/>
    </location>
</feature>
<dbReference type="SUPFAM" id="SSF51905">
    <property type="entry name" value="FAD/NAD(P)-binding domain"/>
    <property type="match status" value="2"/>
</dbReference>
<dbReference type="GO" id="GO:0050660">
    <property type="term" value="F:flavin adenine dinucleotide binding"/>
    <property type="evidence" value="ECO:0007669"/>
    <property type="project" value="InterPro"/>
</dbReference>
<dbReference type="GO" id="GO:0016614">
    <property type="term" value="F:oxidoreductase activity, acting on CH-OH group of donors"/>
    <property type="evidence" value="ECO:0007669"/>
    <property type="project" value="InterPro"/>
</dbReference>
<dbReference type="Pfam" id="PF00732">
    <property type="entry name" value="GMC_oxred_N"/>
    <property type="match status" value="2"/>
</dbReference>
<organism evidence="5 6">
    <name type="scientific">Zootermopsis nevadensis</name>
    <name type="common">Dampwood termite</name>
    <dbReference type="NCBI Taxonomy" id="136037"/>
    <lineage>
        <taxon>Eukaryota</taxon>
        <taxon>Metazoa</taxon>
        <taxon>Ecdysozoa</taxon>
        <taxon>Arthropoda</taxon>
        <taxon>Hexapoda</taxon>
        <taxon>Insecta</taxon>
        <taxon>Pterygota</taxon>
        <taxon>Neoptera</taxon>
        <taxon>Polyneoptera</taxon>
        <taxon>Dictyoptera</taxon>
        <taxon>Blattodea</taxon>
        <taxon>Blattoidea</taxon>
        <taxon>Termitoidae</taxon>
        <taxon>Termopsidae</taxon>
        <taxon>Zootermopsis</taxon>
    </lineage>
</organism>
<gene>
    <name evidence="5" type="ORF">L798_13030</name>
</gene>
<dbReference type="InterPro" id="IPR000172">
    <property type="entry name" value="GMC_OxRdtase_N"/>
</dbReference>
<keyword evidence="2" id="KW-0274">FAD</keyword>
<dbReference type="Pfam" id="PF05199">
    <property type="entry name" value="GMC_oxred_C"/>
    <property type="match status" value="2"/>
</dbReference>
<feature type="domain" description="Glucose-methanol-choline oxidoreductase N-terminal" evidence="4">
    <location>
        <begin position="877"/>
        <end position="891"/>
    </location>
</feature>
<name>A0A067QSE9_ZOONE</name>
<accession>A0A067QSE9</accession>
<evidence type="ECO:0000259" key="4">
    <source>
        <dbReference type="PROSITE" id="PS00624"/>
    </source>
</evidence>
<dbReference type="InterPro" id="IPR012132">
    <property type="entry name" value="GMC_OxRdtase"/>
</dbReference>
<sequence length="1183" mass="131101">QLAEYDFIIVGGGAAGTLLASRLSEVSKWSVLLIEAGGEESVLEDIPLFAALAQLTPINWGYKTEPSSTACLGLVGGQCNWPRGKVLGGSSVLNYMVNTRGNRKDYDGWAEGGAEGWGYDDVLPYFLQFEDMLIPRLAADTVYHSTSGELAISYPPYRTQSARSFNEAAQEIGFDRTDYNAENQIGYSFLQTTTKDGLRFSGNRAFLEPTRKRKNLHVLTHSLVTKILIDSKSRTAYGVQYKLLNLLTLKVRARKEVILSAGALNSPQLLMLSGIGPREELESLGIKVLQDSKVGFNLQDHISLGNLYFTANSSIGIRFDDILGDLFDVAEYLVSRTGPLAIPGGVEALVFQELNTSSSDSTAGVPDIEILFASSTLPSLKPVWDAWGGNSEIYAAYEPLANKDSFMIFPMIMHPRSRGRVTLRSSDPTDAPVLYHNYLTDPYDADIIISGIHTSLQLINTSAFQRYAAELYPVPLPPCEGYEFASDEYWNCSIRYTTFTFYHQCGTCKMGNDSDQDAVVDVNLKVRGIKNLRVVDASIIPLIPSDKFCDNLTNERLNVFHRISYIYVIIVTLVYIIFRQSTDILRRADYTWLHVCASIDGSTDHGFSSSGGCAGQLAEYDFIIVGGGAAGSLLASRLSEVSEWSVLLIEAGGEESVLEDIPLFAAHAQLTPINWGYKTEPSSTACLGLVGGQCNWPRGKVLGGSSVLNYMVYTRGNRKDYDDWAEEGSEGWGYDDVLPYFLRSEDMLIPRLAADKRYHSTKGELPITHPPYHTQAASDFIEAGVETGYNEVDYNAASQIGYSFHQCTMKDGMRVSANRAFLEPARTRRNLYVLKNSLVTKILVHPENQTAYGVEYELWSVLPRRARARKEVIISAGAINSPQLLMLSGIGPKDDLEKLGISVMQDSKVGFNLQDHISLGNLYFTANSTIGIPPDYNPNDVSNVIKYLQDREGPLSIPAGTEAFGFEDIDDNDGFPEIEIIFSTSTTSSLNEVGDAWGVSPDIYENYESLADENSFMMLPVLMHPKSRGRLTLRSRNPMDKPLLYHNYLTEPEDVNVLIKGIRRAIRLTDTAAFQRHGVQLLKVPLPPCEVHEFGSDEYWECSIRYMTFTFYHQCGTCKMGPDSDEDAVVDPQLRVRGIKNLRVVDSSIIPVIISGHLVAPTYMIAEKASDMIKNHWNATSLS</sequence>
<evidence type="ECO:0000256" key="1">
    <source>
        <dbReference type="ARBA" id="ARBA00010790"/>
    </source>
</evidence>
<evidence type="ECO:0000313" key="6">
    <source>
        <dbReference type="Proteomes" id="UP000027135"/>
    </source>
</evidence>
<dbReference type="STRING" id="136037.A0A067QSE9"/>
<dbReference type="PANTHER" id="PTHR11552">
    <property type="entry name" value="GLUCOSE-METHANOL-CHOLINE GMC OXIDOREDUCTASE"/>
    <property type="match status" value="1"/>
</dbReference>
<feature type="non-terminal residue" evidence="5">
    <location>
        <position position="1"/>
    </location>
</feature>
<dbReference type="PROSITE" id="PS00624">
    <property type="entry name" value="GMC_OXRED_2"/>
    <property type="match status" value="2"/>
</dbReference>
<dbReference type="Proteomes" id="UP000027135">
    <property type="component" value="Unassembled WGS sequence"/>
</dbReference>
<dbReference type="InterPro" id="IPR036188">
    <property type="entry name" value="FAD/NAD-bd_sf"/>
</dbReference>
<dbReference type="InterPro" id="IPR007867">
    <property type="entry name" value="GMC_OxRtase_C"/>
</dbReference>
<evidence type="ECO:0000313" key="5">
    <source>
        <dbReference type="EMBL" id="KDR12782.1"/>
    </source>
</evidence>
<dbReference type="Gene3D" id="3.30.560.10">
    <property type="entry name" value="Glucose Oxidase, domain 3"/>
    <property type="match status" value="2"/>
</dbReference>
<feature type="domain" description="Glucose-methanol-choline oxidoreductase N-terminal" evidence="3">
    <location>
        <begin position="699"/>
        <end position="722"/>
    </location>
</feature>
<dbReference type="OMA" id="PASIIEH"/>
<evidence type="ECO:0000259" key="3">
    <source>
        <dbReference type="PROSITE" id="PS00623"/>
    </source>
</evidence>
<evidence type="ECO:0000256" key="2">
    <source>
        <dbReference type="RuleBase" id="RU003968"/>
    </source>
</evidence>
<keyword evidence="2" id="KW-0285">Flavoprotein</keyword>
<dbReference type="EMBL" id="KK852991">
    <property type="protein sequence ID" value="KDR12782.1"/>
    <property type="molecule type" value="Genomic_DNA"/>
</dbReference>
<dbReference type="AlphaFoldDB" id="A0A067QSE9"/>
<dbReference type="PROSITE" id="PS00623">
    <property type="entry name" value="GMC_OXRED_1"/>
    <property type="match status" value="1"/>
</dbReference>